<keyword evidence="2" id="KW-1185">Reference proteome</keyword>
<sequence>MARRGVRSALERAVRPREEANRVVRRIWGLVRATLLALHRNAALVAIAILRDRFRDLEVGQRSGRTVPILVQAMGCRLFSACAVEDEPGNMAPSPGMFADCEGRPVMILKCFTRHRAHMAHTIPVEADRTDPAPHVAYLRCVFTCKQADLSDIGLPFVSAKRFCSKGKRAFRLQRSPGAMAGVPGFLEQALRQVAFARYASAAATLASLEDAGARPTPVEPIRIMPGSAHLHGRGTYMTKRFLVHLVLSFYDVLNARATRRKLCELYAASSLFSESALARTVTALPRCRVMRAILCKALGSFLAGAVQRMRRRIHIYSGQIIRGDGNHDLAQRIGCRSKEDPFAEKDFNVMLAWCGTDGCLLKPLTPAKSEAWDDVREDLGDAIARLRADRLRHGLPLREAAPVCHSTDMHGNHKDLIEDYYREMFPDLAVQVSSTTPKGDAVGASVAEHGLAPALAVGGPVHDIINVRRAASPASDDCSEFVLDWADMIARLSERPVGETDCSARGPVRGGLGQPAEALLKGAALHPAALVKRSVAAAGPAALAEARPPRGTLQRICRRLGARLHPSLQRRNCSSQKALRREARAIKRWYQPGRKLTRRRLGIRRSKRAVLRARGLRTVWNQKVELHHKRFLKPKRQEGLWRWRDIALGLHAARIPVHSGTIPVERLWASMLDMFPSSARLMSRAWFDVLAALGFLRYNYRHFHVRLLPAWAWAEADSLLAERLENLATAAHALSMWAEPDALGNLPDRHADLTAAARAMSPLFEPFDGHFAAAADEQQ</sequence>
<feature type="non-terminal residue" evidence="1">
    <location>
        <position position="780"/>
    </location>
</feature>
<evidence type="ECO:0000313" key="1">
    <source>
        <dbReference type="EMBL" id="CAK0884069.1"/>
    </source>
</evidence>
<accession>A0ABN9WFA7</accession>
<protein>
    <submittedName>
        <fullName evidence="1">Uncharacterized protein</fullName>
    </submittedName>
</protein>
<evidence type="ECO:0000313" key="2">
    <source>
        <dbReference type="Proteomes" id="UP001189429"/>
    </source>
</evidence>
<name>A0ABN9WFA7_9DINO</name>
<organism evidence="1 2">
    <name type="scientific">Prorocentrum cordatum</name>
    <dbReference type="NCBI Taxonomy" id="2364126"/>
    <lineage>
        <taxon>Eukaryota</taxon>
        <taxon>Sar</taxon>
        <taxon>Alveolata</taxon>
        <taxon>Dinophyceae</taxon>
        <taxon>Prorocentrales</taxon>
        <taxon>Prorocentraceae</taxon>
        <taxon>Prorocentrum</taxon>
    </lineage>
</organism>
<proteinExistence type="predicted"/>
<comment type="caution">
    <text evidence="1">The sequence shown here is derived from an EMBL/GenBank/DDBJ whole genome shotgun (WGS) entry which is preliminary data.</text>
</comment>
<reference evidence="1" key="1">
    <citation type="submission" date="2023-10" db="EMBL/GenBank/DDBJ databases">
        <authorList>
            <person name="Chen Y."/>
            <person name="Shah S."/>
            <person name="Dougan E. K."/>
            <person name="Thang M."/>
            <person name="Chan C."/>
        </authorList>
    </citation>
    <scope>NUCLEOTIDE SEQUENCE [LARGE SCALE GENOMIC DNA]</scope>
</reference>
<dbReference type="EMBL" id="CAUYUJ010018501">
    <property type="protein sequence ID" value="CAK0884069.1"/>
    <property type="molecule type" value="Genomic_DNA"/>
</dbReference>
<gene>
    <name evidence="1" type="ORF">PCOR1329_LOCUS66113</name>
</gene>
<dbReference type="Proteomes" id="UP001189429">
    <property type="component" value="Unassembled WGS sequence"/>
</dbReference>